<proteinExistence type="predicted"/>
<organism evidence="2 3">
    <name type="scientific">Sphingomonas glaciei</name>
    <dbReference type="NCBI Taxonomy" id="2938948"/>
    <lineage>
        <taxon>Bacteria</taxon>
        <taxon>Pseudomonadati</taxon>
        <taxon>Pseudomonadota</taxon>
        <taxon>Alphaproteobacteria</taxon>
        <taxon>Sphingomonadales</taxon>
        <taxon>Sphingomonadaceae</taxon>
        <taxon>Sphingomonas</taxon>
    </lineage>
</organism>
<dbReference type="Pfam" id="PF14403">
    <property type="entry name" value="CP_ATPgrasp_2"/>
    <property type="match status" value="1"/>
</dbReference>
<dbReference type="Gene3D" id="3.40.50.11290">
    <property type="match status" value="1"/>
</dbReference>
<dbReference type="Gene3D" id="3.30.1490.270">
    <property type="match status" value="1"/>
</dbReference>
<feature type="domain" description="Circularly permuted ATP-grasp type 2" evidence="1">
    <location>
        <begin position="75"/>
        <end position="451"/>
    </location>
</feature>
<dbReference type="PANTHER" id="PTHR34595:SF7">
    <property type="entry name" value="SLL1039 PROTEIN"/>
    <property type="match status" value="1"/>
</dbReference>
<dbReference type="InterPro" id="IPR025841">
    <property type="entry name" value="CP_ATPgrasp_2"/>
</dbReference>
<name>A0ABY5MXU0_9SPHN</name>
<evidence type="ECO:0000313" key="3">
    <source>
        <dbReference type="Proteomes" id="UP000831921"/>
    </source>
</evidence>
<protein>
    <submittedName>
        <fullName evidence="2">Circularly permuted type 2 ATP-grasp protein</fullName>
    </submittedName>
</protein>
<dbReference type="Proteomes" id="UP000831921">
    <property type="component" value="Chromosome"/>
</dbReference>
<dbReference type="RefSeq" id="WP_249454731.1">
    <property type="nucleotide sequence ID" value="NZ_CP097253.1"/>
</dbReference>
<dbReference type="PIRSF" id="PIRSF005522">
    <property type="entry name" value="UCP005522"/>
    <property type="match status" value="1"/>
</dbReference>
<sequence>MAARKAFDELWGQGRGETARAGFEQLGDWVKNTPVTELARRQATAEAAFRNLGITFNVYGDEEAGERIIPFDIIPRLFTSAEWDKLSRGLEQRVRALNAFVADVYGPRHILKDKVVPEDVILGNPQFCVPANGAAPPHGIYTHICGIDIVRTGADDFFVLEDNARTPSGVSYMLENREAMLRLCPELFAQLAVQPIDIYPDLLRDMLYSVAPRGSQDPVCVLLTPGHYNSAFYEHSFLADSMGIELVEGRDLEVADDIVYMRTIEGPVRVDVIYRRVDDAFLDPLVFRPDSGLGVPGLMAAYRAGNVTIVNAPGTGIADDKAVYSFMPEIVRYYMGGEALLPNVETFRCREAEALRYTLDHLEQLVVKLVDGSGGYGMLVGPTASKQEIADFRTALTAEPQRYIAQPTLALSTVPTLTDAGIAPRHVDFRPFILSGADRVTIVPGGLTRVALEEGSLVVNSSQGGGTKDSLIIAAPPANGDEEEQHALPYGG</sequence>
<dbReference type="SUPFAM" id="SSF56059">
    <property type="entry name" value="Glutathione synthetase ATP-binding domain-like"/>
    <property type="match status" value="1"/>
</dbReference>
<reference evidence="2 3" key="1">
    <citation type="submission" date="2022-05" db="EMBL/GenBank/DDBJ databases">
        <title>S8-45 Sphingomonas ultraviolaceadurans.</title>
        <authorList>
            <person name="Liu Y."/>
        </authorList>
    </citation>
    <scope>NUCLEOTIDE SEQUENCE [LARGE SCALE GENOMIC DNA]</scope>
    <source>
        <strain evidence="2 3">S8-45</strain>
    </source>
</reference>
<dbReference type="InterPro" id="IPR016450">
    <property type="entry name" value="UCP005522"/>
</dbReference>
<dbReference type="PANTHER" id="PTHR34595">
    <property type="entry name" value="BLR5612 PROTEIN"/>
    <property type="match status" value="1"/>
</dbReference>
<dbReference type="EMBL" id="CP097253">
    <property type="protein sequence ID" value="UUR07171.1"/>
    <property type="molecule type" value="Genomic_DNA"/>
</dbReference>
<accession>A0ABY5MXU0</accession>
<dbReference type="InterPro" id="IPR051680">
    <property type="entry name" value="ATP-dep_Glu-Cys_Ligase-2"/>
</dbReference>
<gene>
    <name evidence="2" type="ORF">M1K48_09435</name>
</gene>
<keyword evidence="3" id="KW-1185">Reference proteome</keyword>
<evidence type="ECO:0000259" key="1">
    <source>
        <dbReference type="Pfam" id="PF14403"/>
    </source>
</evidence>
<evidence type="ECO:0000313" key="2">
    <source>
        <dbReference type="EMBL" id="UUR07171.1"/>
    </source>
</evidence>